<evidence type="ECO:0000313" key="3">
    <source>
        <dbReference type="Proteomes" id="UP001320148"/>
    </source>
</evidence>
<dbReference type="PANTHER" id="PTHR12558">
    <property type="entry name" value="CELL DIVISION CYCLE 16,23,27"/>
    <property type="match status" value="1"/>
</dbReference>
<dbReference type="SUPFAM" id="SSF48452">
    <property type="entry name" value="TPR-like"/>
    <property type="match status" value="3"/>
</dbReference>
<evidence type="ECO:0008006" key="4">
    <source>
        <dbReference type="Google" id="ProtNLM"/>
    </source>
</evidence>
<dbReference type="Gene3D" id="1.25.40.10">
    <property type="entry name" value="Tetratricopeptide repeat domain"/>
    <property type="match status" value="4"/>
</dbReference>
<dbReference type="Pfam" id="PF13174">
    <property type="entry name" value="TPR_6"/>
    <property type="match status" value="1"/>
</dbReference>
<protein>
    <recommendedName>
        <fullName evidence="4">Tetratricopeptide repeat protein</fullName>
    </recommendedName>
</protein>
<organism evidence="2 3">
    <name type="scientific">Desulfoluna limicola</name>
    <dbReference type="NCBI Taxonomy" id="2810562"/>
    <lineage>
        <taxon>Bacteria</taxon>
        <taxon>Pseudomonadati</taxon>
        <taxon>Thermodesulfobacteriota</taxon>
        <taxon>Desulfobacteria</taxon>
        <taxon>Desulfobacterales</taxon>
        <taxon>Desulfolunaceae</taxon>
        <taxon>Desulfoluna</taxon>
    </lineage>
</organism>
<sequence>MAVFQKQRVRWTPWAVAALVLLVCGQGRAAEVTKVVVTSAPARVVLELSETVPAKVVKIDNQELLIALKGTTVPEAMLARSGASPLRVTVRRQTPGVTTLLVRTEQPILTMTHGWQGRSLVVSLTLKQVARRKEARGKKFSAEVLTPERLLGQAPAKVGPRGDDTHLVARDGFNGTVDDLLLEVKSTLCREGDGMDRILTLMRGGAFRRAEKEAEKSMKIPGLSRGCAEGLQMLQLLSAFREAELRKDAEGLVALTARINKFISRFPDSPYLPYALSMLGSTYMALEDYGTAEGYYRVVLEDHPGFIAAPGTAFRLGKLLRSTDRATEALPLLEKVEALGDALSFAPEARKEMGMVLYDVGAFPRSQALFETLMAESDEAVWRDPDLLFYAGQAALRAGDREVARRYLVQFANLFPEAKGADIALESVGETWLDDGEGERAKAFFRLVIERYSEGDGYVTALVRLAEQLQDREEKEALYTQVVDTFPEHPLARLSMLRLAALYDEAGDHEASVEEVKKLLDVGAGGLRAEAYVRLERAVLGHFKQLMANERYVDLIAFFEKERSLLHKLENPDIFLMAGEAFMAAHLYGSAAEELERAIILSMKRLKWSGNDRLAGLYFQLGRALDEGGRKNEAETIFTRYLKHYEKAPGEGEASFRLGRILFDGGELKRAEDLFKKSLTLGGGADSRVWLSRCREELGDHAAAAGWLEEAIPMFESEDPAPRAALYAAHRRLGDVNMKLGRYKDAVTAFVGAERFAGEEVSSEELRFLRADAMAQGGEEEKALALYKAVVASDDEFWSGMATERICSMELSARLGGAN</sequence>
<dbReference type="InterPro" id="IPR019734">
    <property type="entry name" value="TPR_rpt"/>
</dbReference>
<dbReference type="Proteomes" id="UP001320148">
    <property type="component" value="Chromosome"/>
</dbReference>
<dbReference type="Pfam" id="PF13432">
    <property type="entry name" value="TPR_16"/>
    <property type="match status" value="2"/>
</dbReference>
<evidence type="ECO:0000313" key="2">
    <source>
        <dbReference type="EMBL" id="BCS98427.1"/>
    </source>
</evidence>
<accession>A0ABM7PM30</accession>
<dbReference type="PANTHER" id="PTHR12558:SF13">
    <property type="entry name" value="CELL DIVISION CYCLE PROTEIN 27 HOMOLOG"/>
    <property type="match status" value="1"/>
</dbReference>
<keyword evidence="3" id="KW-1185">Reference proteome</keyword>
<feature type="chain" id="PRO_5046730947" description="Tetratricopeptide repeat protein" evidence="1">
    <location>
        <begin position="30"/>
        <end position="819"/>
    </location>
</feature>
<gene>
    <name evidence="2" type="ORF">DSLASN_40590</name>
</gene>
<feature type="signal peptide" evidence="1">
    <location>
        <begin position="1"/>
        <end position="29"/>
    </location>
</feature>
<evidence type="ECO:0000256" key="1">
    <source>
        <dbReference type="SAM" id="SignalP"/>
    </source>
</evidence>
<keyword evidence="1" id="KW-0732">Signal</keyword>
<name>A0ABM7PM30_9BACT</name>
<proteinExistence type="predicted"/>
<dbReference type="SMART" id="SM00028">
    <property type="entry name" value="TPR"/>
    <property type="match status" value="5"/>
</dbReference>
<reference evidence="2 3" key="1">
    <citation type="submission" date="2021-02" db="EMBL/GenBank/DDBJ databases">
        <title>Complete genome of Desulfoluna sp. strain ASN36.</title>
        <authorList>
            <person name="Takahashi A."/>
            <person name="Kojima H."/>
            <person name="Fukui M."/>
        </authorList>
    </citation>
    <scope>NUCLEOTIDE SEQUENCE [LARGE SCALE GENOMIC DNA]</scope>
    <source>
        <strain evidence="2 3">ASN36</strain>
    </source>
</reference>
<dbReference type="InterPro" id="IPR011990">
    <property type="entry name" value="TPR-like_helical_dom_sf"/>
</dbReference>
<dbReference type="EMBL" id="AP024488">
    <property type="protein sequence ID" value="BCS98427.1"/>
    <property type="molecule type" value="Genomic_DNA"/>
</dbReference>
<dbReference type="RefSeq" id="WP_236889824.1">
    <property type="nucleotide sequence ID" value="NZ_AP024488.1"/>
</dbReference>